<evidence type="ECO:0000313" key="3">
    <source>
        <dbReference type="Proteomes" id="UP000186102"/>
    </source>
</evidence>
<dbReference type="Pfam" id="PF13447">
    <property type="entry name" value="Multi-haem_cyto"/>
    <property type="match status" value="1"/>
</dbReference>
<evidence type="ECO:0000313" key="2">
    <source>
        <dbReference type="EMBL" id="OLN25854.1"/>
    </source>
</evidence>
<dbReference type="Proteomes" id="UP000186102">
    <property type="component" value="Unassembled WGS sequence"/>
</dbReference>
<protein>
    <submittedName>
        <fullName evidence="2">Uncharacterized protein</fullName>
    </submittedName>
</protein>
<proteinExistence type="predicted"/>
<dbReference type="STRING" id="1888891.DSOL_5210"/>
<dbReference type="EMBL" id="MLBF01000097">
    <property type="protein sequence ID" value="OLN25854.1"/>
    <property type="molecule type" value="Genomic_DNA"/>
</dbReference>
<keyword evidence="3" id="KW-1185">Reference proteome</keyword>
<comment type="caution">
    <text evidence="2">The sequence shown here is derived from an EMBL/GenBank/DDBJ whole genome shotgun (WGS) entry which is preliminary data.</text>
</comment>
<feature type="region of interest" description="Disordered" evidence="1">
    <location>
        <begin position="163"/>
        <end position="186"/>
    </location>
</feature>
<organism evidence="2 3">
    <name type="scientific">Desulfosporosinus metallidurans</name>
    <dbReference type="NCBI Taxonomy" id="1888891"/>
    <lineage>
        <taxon>Bacteria</taxon>
        <taxon>Bacillati</taxon>
        <taxon>Bacillota</taxon>
        <taxon>Clostridia</taxon>
        <taxon>Eubacteriales</taxon>
        <taxon>Desulfitobacteriaceae</taxon>
        <taxon>Desulfosporosinus</taxon>
    </lineage>
</organism>
<gene>
    <name evidence="2" type="ORF">DSOL_5210</name>
</gene>
<sequence>MLLPGSLSSKNFDAPTYSICHMSSFGAAQGTHDVGQRLSWKLTPAQAEKRVDWEAHRVNMQTVCLECHAHSTITAMYDNPDMLQGNENVATAQTIIKKLKDDRLIPSTPFSSSIDFEGFEIWHHEGRRSRFGAFMNGPDYVQWQGIYEQLIDLTELKEKDAELRSNGVASSTTVQDTSKSTKGEGL</sequence>
<dbReference type="InterPro" id="IPR036280">
    <property type="entry name" value="Multihaem_cyt_sf"/>
</dbReference>
<feature type="compositionally biased region" description="Polar residues" evidence="1">
    <location>
        <begin position="167"/>
        <end position="178"/>
    </location>
</feature>
<accession>A0A1Q8QEU5</accession>
<dbReference type="AlphaFoldDB" id="A0A1Q8QEU5"/>
<dbReference type="SUPFAM" id="SSF48695">
    <property type="entry name" value="Multiheme cytochromes"/>
    <property type="match status" value="1"/>
</dbReference>
<dbReference type="Gene3D" id="1.20.850.10">
    <property type="entry name" value="Hydroxylamine Oxidoreductase, Chain A, domain 2"/>
    <property type="match status" value="1"/>
</dbReference>
<name>A0A1Q8QEU5_9FIRM</name>
<reference evidence="2" key="1">
    <citation type="submission" date="2016-09" db="EMBL/GenBank/DDBJ databases">
        <title>Complete genome of Desulfosporosinus sp. OL.</title>
        <authorList>
            <person name="Mardanov A."/>
            <person name="Beletsky A."/>
            <person name="Panova A."/>
            <person name="Karnachuk O."/>
            <person name="Ravin N."/>
        </authorList>
    </citation>
    <scope>NUCLEOTIDE SEQUENCE [LARGE SCALE GENOMIC DNA]</scope>
    <source>
        <strain evidence="2">OL</strain>
    </source>
</reference>
<evidence type="ECO:0000256" key="1">
    <source>
        <dbReference type="SAM" id="MobiDB-lite"/>
    </source>
</evidence>